<keyword evidence="2" id="KW-1185">Reference proteome</keyword>
<proteinExistence type="predicted"/>
<organism evidence="1 2">
    <name type="scientific">Serratia proteamaculans</name>
    <dbReference type="NCBI Taxonomy" id="28151"/>
    <lineage>
        <taxon>Bacteria</taxon>
        <taxon>Pseudomonadati</taxon>
        <taxon>Pseudomonadota</taxon>
        <taxon>Gammaproteobacteria</taxon>
        <taxon>Enterobacterales</taxon>
        <taxon>Yersiniaceae</taxon>
        <taxon>Serratia</taxon>
    </lineage>
</organism>
<accession>A0ABS0TU15</accession>
<reference evidence="1 2" key="1">
    <citation type="submission" date="2020-12" db="EMBL/GenBank/DDBJ databases">
        <title>Enhanced detection system for hospital associated transmission using whole genome sequencing surveillance.</title>
        <authorList>
            <person name="Harrison L.H."/>
            <person name="Van Tyne D."/>
            <person name="Marsh J.W."/>
            <person name="Griffith M.P."/>
            <person name="Snyder D.J."/>
            <person name="Cooper V.S."/>
            <person name="Mustapha M."/>
        </authorList>
    </citation>
    <scope>NUCLEOTIDE SEQUENCE [LARGE SCALE GENOMIC DNA]</scope>
    <source>
        <strain evidence="1 2">SER00238</strain>
    </source>
</reference>
<gene>
    <name evidence="1" type="ORF">JEQ07_11120</name>
</gene>
<evidence type="ECO:0000313" key="1">
    <source>
        <dbReference type="EMBL" id="MBI6180943.1"/>
    </source>
</evidence>
<dbReference type="Proteomes" id="UP000639004">
    <property type="component" value="Unassembled WGS sequence"/>
</dbReference>
<evidence type="ECO:0000313" key="2">
    <source>
        <dbReference type="Proteomes" id="UP000639004"/>
    </source>
</evidence>
<dbReference type="RefSeq" id="WP_198642297.1">
    <property type="nucleotide sequence ID" value="NZ_JAEHSL010000007.1"/>
</dbReference>
<name>A0ABS0TU15_SERPR</name>
<dbReference type="EMBL" id="JAEHSL010000007">
    <property type="protein sequence ID" value="MBI6180943.1"/>
    <property type="molecule type" value="Genomic_DNA"/>
</dbReference>
<protein>
    <submittedName>
        <fullName evidence="1">Uncharacterized protein</fullName>
    </submittedName>
</protein>
<comment type="caution">
    <text evidence="1">The sequence shown here is derived from an EMBL/GenBank/DDBJ whole genome shotgun (WGS) entry which is preliminary data.</text>
</comment>
<sequence length="153" mass="16145">MSSEGLPVDGVIGTDIVLKARSTQQATNDAKSNLSADSVAQSADALSKDNKSSIQRFTNATVNRPANGTGGLLTMPIDGGPSCSYFAILIARQAWEGTSNSVNPSVVGDPMDIPDGCWIDLRLEMPMGELTGSRFQTNSHSKLQNHTAPVICH</sequence>